<dbReference type="EMBL" id="KN832570">
    <property type="protein sequence ID" value="KII84659.1"/>
    <property type="molecule type" value="Genomic_DNA"/>
</dbReference>
<feature type="signal peptide" evidence="1">
    <location>
        <begin position="1"/>
        <end position="17"/>
    </location>
</feature>
<dbReference type="AlphaFoldDB" id="A0A0C9T5Q9"/>
<gene>
    <name evidence="2" type="ORF">PLICRDRAFT_57621</name>
</gene>
<sequence>MRFAFISASLAISGAFALPVARSPLAVCVGQAPGTPCPESRPAPVCPEGLICPVGFKRDVEVRQNLPVGIPFPPACEDPNNHSLACAVARGTQRVVGREPISSLHDVNGHPLHCDGPDDNSIGCQIAQNGNGPLIGREPLAVCVGQAPGTPCPESQPAPVCPPGMICPVGFKRNVNSRRFIGFTPPSNSSVCPDGTDFDTCIKQIMSMGPIPLKRDADIVQNLPVGLPPLPADSPCNDKSNMSIGCQLARATHSVKRAEEPVEKREPLAVCGGAPGTPCPYTKHAPSICPNGKPCPFLKSE</sequence>
<name>A0A0C9T5Q9_PLICR</name>
<accession>A0A0C9T5Q9</accession>
<keyword evidence="3" id="KW-1185">Reference proteome</keyword>
<dbReference type="HOGENOM" id="CLU_924762_0_0_1"/>
<protein>
    <submittedName>
        <fullName evidence="2">Unplaced genomic scaffold PLICRscaffold_17, whole genome shotgun sequence</fullName>
    </submittedName>
</protein>
<proteinExistence type="predicted"/>
<reference evidence="2 3" key="1">
    <citation type="submission" date="2014-06" db="EMBL/GenBank/DDBJ databases">
        <title>Evolutionary Origins and Diversification of the Mycorrhizal Mutualists.</title>
        <authorList>
            <consortium name="DOE Joint Genome Institute"/>
            <consortium name="Mycorrhizal Genomics Consortium"/>
            <person name="Kohler A."/>
            <person name="Kuo A."/>
            <person name="Nagy L.G."/>
            <person name="Floudas D."/>
            <person name="Copeland A."/>
            <person name="Barry K.W."/>
            <person name="Cichocki N."/>
            <person name="Veneault-Fourrey C."/>
            <person name="LaButti K."/>
            <person name="Lindquist E.A."/>
            <person name="Lipzen A."/>
            <person name="Lundell T."/>
            <person name="Morin E."/>
            <person name="Murat C."/>
            <person name="Riley R."/>
            <person name="Ohm R."/>
            <person name="Sun H."/>
            <person name="Tunlid A."/>
            <person name="Henrissat B."/>
            <person name="Grigoriev I.V."/>
            <person name="Hibbett D.S."/>
            <person name="Martin F."/>
        </authorList>
    </citation>
    <scope>NUCLEOTIDE SEQUENCE [LARGE SCALE GENOMIC DNA]</scope>
    <source>
        <strain evidence="2 3">FD-325 SS-3</strain>
    </source>
</reference>
<evidence type="ECO:0000313" key="3">
    <source>
        <dbReference type="Proteomes" id="UP000053263"/>
    </source>
</evidence>
<keyword evidence="1" id="KW-0732">Signal</keyword>
<organism evidence="2 3">
    <name type="scientific">Plicaturopsis crispa FD-325 SS-3</name>
    <dbReference type="NCBI Taxonomy" id="944288"/>
    <lineage>
        <taxon>Eukaryota</taxon>
        <taxon>Fungi</taxon>
        <taxon>Dikarya</taxon>
        <taxon>Basidiomycota</taxon>
        <taxon>Agaricomycotina</taxon>
        <taxon>Agaricomycetes</taxon>
        <taxon>Agaricomycetidae</taxon>
        <taxon>Amylocorticiales</taxon>
        <taxon>Amylocorticiaceae</taxon>
        <taxon>Plicatura</taxon>
        <taxon>Plicaturopsis crispa</taxon>
    </lineage>
</organism>
<dbReference type="Proteomes" id="UP000053263">
    <property type="component" value="Unassembled WGS sequence"/>
</dbReference>
<feature type="chain" id="PRO_5002203492" evidence="1">
    <location>
        <begin position="18"/>
        <end position="301"/>
    </location>
</feature>
<evidence type="ECO:0000256" key="1">
    <source>
        <dbReference type="SAM" id="SignalP"/>
    </source>
</evidence>
<evidence type="ECO:0000313" key="2">
    <source>
        <dbReference type="EMBL" id="KII84659.1"/>
    </source>
</evidence>